<feature type="domain" description="Bacterial type II secretion system protein E" evidence="4">
    <location>
        <begin position="373"/>
        <end position="387"/>
    </location>
</feature>
<dbReference type="SMART" id="SM00382">
    <property type="entry name" value="AAA"/>
    <property type="match status" value="1"/>
</dbReference>
<dbReference type="Pfam" id="PF05157">
    <property type="entry name" value="MshEN"/>
    <property type="match status" value="1"/>
</dbReference>
<dbReference type="PROSITE" id="PS00662">
    <property type="entry name" value="T2SP_E"/>
    <property type="match status" value="1"/>
</dbReference>
<name>A0A1J4TY90_9BACT</name>
<evidence type="ECO:0000256" key="3">
    <source>
        <dbReference type="ARBA" id="ARBA00022840"/>
    </source>
</evidence>
<dbReference type="CDD" id="cd01129">
    <property type="entry name" value="PulE-GspE-like"/>
    <property type="match status" value="1"/>
</dbReference>
<dbReference type="FunFam" id="3.40.50.300:FF:000398">
    <property type="entry name" value="Type IV pilus assembly ATPase PilB"/>
    <property type="match status" value="1"/>
</dbReference>
<comment type="similarity">
    <text evidence="1">Belongs to the GSP E family.</text>
</comment>
<organism evidence="5 6">
    <name type="scientific">Candidatus Kuenenbacteria bacterium CG1_02_38_13</name>
    <dbReference type="NCBI Taxonomy" id="1805235"/>
    <lineage>
        <taxon>Bacteria</taxon>
        <taxon>Candidatus Kueneniibacteriota</taxon>
    </lineage>
</organism>
<comment type="caution">
    <text evidence="5">The sequence shown here is derived from an EMBL/GenBank/DDBJ whole genome shotgun (WGS) entry which is preliminary data.</text>
</comment>
<protein>
    <recommendedName>
        <fullName evidence="4">Bacterial type II secretion system protein E domain-containing protein</fullName>
    </recommendedName>
</protein>
<accession>A0A1J4TY90</accession>
<dbReference type="InterPro" id="IPR037257">
    <property type="entry name" value="T2SS_E_N_sf"/>
</dbReference>
<dbReference type="PANTHER" id="PTHR30258">
    <property type="entry name" value="TYPE II SECRETION SYSTEM PROTEIN GSPE-RELATED"/>
    <property type="match status" value="1"/>
</dbReference>
<dbReference type="Gene3D" id="3.30.450.90">
    <property type="match status" value="1"/>
</dbReference>
<dbReference type="InterPro" id="IPR003593">
    <property type="entry name" value="AAA+_ATPase"/>
</dbReference>
<dbReference type="InterPro" id="IPR001482">
    <property type="entry name" value="T2SS/T4SS_dom"/>
</dbReference>
<dbReference type="InterPro" id="IPR007831">
    <property type="entry name" value="T2SS_GspE_N"/>
</dbReference>
<dbReference type="Proteomes" id="UP000182465">
    <property type="component" value="Unassembled WGS sequence"/>
</dbReference>
<dbReference type="EMBL" id="MNVB01000035">
    <property type="protein sequence ID" value="OIO17284.1"/>
    <property type="molecule type" value="Genomic_DNA"/>
</dbReference>
<dbReference type="InterPro" id="IPR027417">
    <property type="entry name" value="P-loop_NTPase"/>
</dbReference>
<keyword evidence="2" id="KW-0547">Nucleotide-binding</keyword>
<gene>
    <name evidence="5" type="ORF">AUJ29_01790</name>
</gene>
<dbReference type="SUPFAM" id="SSF160246">
    <property type="entry name" value="EspE N-terminal domain-like"/>
    <property type="match status" value="1"/>
</dbReference>
<dbReference type="GO" id="GO:0016887">
    <property type="term" value="F:ATP hydrolysis activity"/>
    <property type="evidence" value="ECO:0007669"/>
    <property type="project" value="TreeGrafter"/>
</dbReference>
<reference evidence="5 6" key="1">
    <citation type="journal article" date="2016" name="Environ. Microbiol.">
        <title>Genomic resolution of a cold subsurface aquifer community provides metabolic insights for novel microbes adapted to high CO concentrations.</title>
        <authorList>
            <person name="Probst A.J."/>
            <person name="Castelle C.J."/>
            <person name="Singh A."/>
            <person name="Brown C.T."/>
            <person name="Anantharaman K."/>
            <person name="Sharon I."/>
            <person name="Hug L.A."/>
            <person name="Burstein D."/>
            <person name="Emerson J.B."/>
            <person name="Thomas B.C."/>
            <person name="Banfield J.F."/>
        </authorList>
    </citation>
    <scope>NUCLEOTIDE SEQUENCE [LARGE SCALE GENOMIC DNA]</scope>
    <source>
        <strain evidence="5">CG1_02_38_13</strain>
    </source>
</reference>
<sequence length="573" mass="64978">MFNHIDMVKSLAEAKIFSKAQINKYEQEAASKKISLADFLITEKIIDEKQVFEKIAEIKKMPFVDLSNEIIRKDILALIPEPIAQSHGLVAFDKKRGNLKIATLDPTDLQTFAFIEKKTELKPEIYCTTPSSIQNVLKQYHKSLRAEFEKITKKEIIDGEPKNLKEMAEDLPIIRVVDTFLEYAIFEGASDIHIEPSEKEVVIRYRIDGILRDVMTLPKKIHSGLTARIKILSNLKLDEHRLPQDGRFKIETDEYRISFRVSIIPIFDGEKIVMRLLNESSRILTLEQLGFQEQQLKAVRVNIGKPHGMILVTGPTGSGKTTTLYTILNLLNKPGVNITTIEDPIEYRMPRVNQSQVNPKIGYDFSAGLRAFLRQDPDIIMVGEIRDKETASIAINAAMTGHLVLATLHTNDAATALPRLDDMQIASFLIASTVNVIVAQRLVRRICPHCIEKYKLGKEVIEEIQDQFDMQKIMNIFRKNKLIKPSQTTISDIDFFRGKGCNQCKEGYKGRIGIYEVLEVTPAISDLVIKKSSSEIINKKARELGMINMLEDGFIKAKNGVTTIEELVRVTKE</sequence>
<dbReference type="AlphaFoldDB" id="A0A1J4TY90"/>
<dbReference type="PANTHER" id="PTHR30258:SF3">
    <property type="entry name" value="SLL1921 PROTEIN"/>
    <property type="match status" value="1"/>
</dbReference>
<evidence type="ECO:0000259" key="4">
    <source>
        <dbReference type="PROSITE" id="PS00662"/>
    </source>
</evidence>
<dbReference type="GO" id="GO:0005886">
    <property type="term" value="C:plasma membrane"/>
    <property type="evidence" value="ECO:0007669"/>
    <property type="project" value="TreeGrafter"/>
</dbReference>
<evidence type="ECO:0000256" key="1">
    <source>
        <dbReference type="ARBA" id="ARBA00006611"/>
    </source>
</evidence>
<evidence type="ECO:0000313" key="6">
    <source>
        <dbReference type="Proteomes" id="UP000182465"/>
    </source>
</evidence>
<dbReference type="SUPFAM" id="SSF52540">
    <property type="entry name" value="P-loop containing nucleoside triphosphate hydrolases"/>
    <property type="match status" value="1"/>
</dbReference>
<evidence type="ECO:0000256" key="2">
    <source>
        <dbReference type="ARBA" id="ARBA00022741"/>
    </source>
</evidence>
<dbReference type="Gene3D" id="3.40.50.300">
    <property type="entry name" value="P-loop containing nucleotide triphosphate hydrolases"/>
    <property type="match status" value="1"/>
</dbReference>
<proteinExistence type="inferred from homology"/>
<dbReference type="Gene3D" id="3.30.300.160">
    <property type="entry name" value="Type II secretion system, protein E, N-terminal domain"/>
    <property type="match status" value="1"/>
</dbReference>
<dbReference type="GO" id="GO:0005524">
    <property type="term" value="F:ATP binding"/>
    <property type="evidence" value="ECO:0007669"/>
    <property type="project" value="UniProtKB-KW"/>
</dbReference>
<evidence type="ECO:0000313" key="5">
    <source>
        <dbReference type="EMBL" id="OIO17284.1"/>
    </source>
</evidence>
<keyword evidence="3" id="KW-0067">ATP-binding</keyword>
<dbReference type="Pfam" id="PF00437">
    <property type="entry name" value="T2SSE"/>
    <property type="match status" value="1"/>
</dbReference>